<evidence type="ECO:0000256" key="6">
    <source>
        <dbReference type="SAM" id="MobiDB-lite"/>
    </source>
</evidence>
<evidence type="ECO:0000313" key="10">
    <source>
        <dbReference type="RefSeq" id="XP_008798914.1"/>
    </source>
</evidence>
<dbReference type="SMART" id="SM00951">
    <property type="entry name" value="QLQ"/>
    <property type="match status" value="1"/>
</dbReference>
<feature type="short sequence motif" description="Bipartite nuclear localization signal" evidence="4">
    <location>
        <begin position="233"/>
        <end position="240"/>
    </location>
</feature>
<protein>
    <recommendedName>
        <fullName evidence="5">Growth-regulating factor</fullName>
    </recommendedName>
</protein>
<dbReference type="InterPro" id="IPR014978">
    <property type="entry name" value="Gln-Leu-Gln_QLQ"/>
</dbReference>
<dbReference type="RefSeq" id="XP_008798914.1">
    <property type="nucleotide sequence ID" value="XM_008800692.4"/>
</dbReference>
<name>A0A8B7CH73_PHODC</name>
<evidence type="ECO:0000256" key="1">
    <source>
        <dbReference type="ARBA" id="ARBA00004123"/>
    </source>
</evidence>
<comment type="function">
    <text evidence="5">Transcription activator.</text>
</comment>
<feature type="short sequence motif" description="Bipartite nuclear localization signal" evidence="4">
    <location>
        <begin position="205"/>
        <end position="215"/>
    </location>
</feature>
<sequence length="562" mass="60701">MDLGGVVGMDGLVGASFLCGGVFFSPRASSDPESNKQNGFLRSGLVKEGRPCGPEEHDWRCLKVARTEAPSLFPDAQQMLSFSSSKPDAFLFSSEPLSSVPLASSYVGNAGLVSGSLDVKMHGVLAGVKGPFTPLQWMELEQQALIYKYMNANAPIPTSLLISIRRSLSSSRFTSFSAGSLGPNTFGWGSFHLGFSGNADPEPGRCRRTDGKKWRCSRDAVADQKYCERHMNRGRHRSRKPVEGQTGRAAKVMPINATTPAAPAVSGSGSPNNFTMAQQQKNNVKANITYSSPTQFDRVLANNELNNSHDLSMLNSVNSEPTETLFPIADQHNPFAELPSRANYGLISDSPFKLPSNSYLGNDNLVSSVEFNDQDSPANTFRHFIDDWHKKHSDSSTIIRTESEMQSDKTQLSISIPVASSDFSSSSSSPTHEKHTPSSLKLSLDFDPDNTHVGVGGHPNDGNQRQASWLPTSWGSSMGGPLGEALANTCLDHNKNFSSLKLVTNGWDSSPQLKSSQTGVLQKFSFGSLCSTTRSSPVAEKHNLQDRIGSSNLVNPSTITSS</sequence>
<dbReference type="PANTHER" id="PTHR31602">
    <property type="entry name" value="GROWTH-REGULATING FACTOR 5"/>
    <property type="match status" value="1"/>
</dbReference>
<dbReference type="PROSITE" id="PS51667">
    <property type="entry name" value="WRC"/>
    <property type="match status" value="1"/>
</dbReference>
<keyword evidence="3 4" id="KW-0539">Nucleus</keyword>
<dbReference type="AlphaFoldDB" id="A0A8B7CH73"/>
<evidence type="ECO:0000259" key="7">
    <source>
        <dbReference type="PROSITE" id="PS51666"/>
    </source>
</evidence>
<comment type="subcellular location">
    <subcellularLocation>
        <location evidence="1 4 5">Nucleus</location>
    </subcellularLocation>
</comment>
<dbReference type="InterPro" id="IPR014977">
    <property type="entry name" value="WRC_dom"/>
</dbReference>
<feature type="domain" description="QLQ" evidence="7">
    <location>
        <begin position="131"/>
        <end position="166"/>
    </location>
</feature>
<comment type="similarity">
    <text evidence="2 5">Belongs to the GRF family.</text>
</comment>
<keyword evidence="5" id="KW-0010">Activator</keyword>
<dbReference type="Pfam" id="PF08880">
    <property type="entry name" value="QLQ"/>
    <property type="match status" value="1"/>
</dbReference>
<dbReference type="GO" id="GO:0005634">
    <property type="term" value="C:nucleus"/>
    <property type="evidence" value="ECO:0007669"/>
    <property type="project" value="UniProtKB-SubCell"/>
</dbReference>
<proteinExistence type="inferred from homology"/>
<feature type="domain" description="WRC" evidence="8">
    <location>
        <begin position="200"/>
        <end position="244"/>
    </location>
</feature>
<dbReference type="GO" id="GO:0005524">
    <property type="term" value="F:ATP binding"/>
    <property type="evidence" value="ECO:0007669"/>
    <property type="project" value="UniProtKB-UniRule"/>
</dbReference>
<gene>
    <name evidence="10" type="primary">LOC103713680</name>
</gene>
<dbReference type="InterPro" id="IPR031137">
    <property type="entry name" value="GRF"/>
</dbReference>
<feature type="region of interest" description="Disordered" evidence="6">
    <location>
        <begin position="421"/>
        <end position="442"/>
    </location>
</feature>
<dbReference type="PANTHER" id="PTHR31602:SF42">
    <property type="entry name" value="GROWTH-REGULATING FACTOR 2"/>
    <property type="match status" value="1"/>
</dbReference>
<dbReference type="GO" id="GO:0032502">
    <property type="term" value="P:developmental process"/>
    <property type="evidence" value="ECO:0007669"/>
    <property type="project" value="InterPro"/>
</dbReference>
<evidence type="ECO:0000256" key="2">
    <source>
        <dbReference type="ARBA" id="ARBA00008122"/>
    </source>
</evidence>
<accession>A0A8B7CH73</accession>
<dbReference type="OrthoDB" id="1927209at2759"/>
<dbReference type="KEGG" id="pda:103713680"/>
<reference evidence="10" key="2">
    <citation type="submission" date="2025-08" db="UniProtKB">
        <authorList>
            <consortium name="RefSeq"/>
        </authorList>
    </citation>
    <scope>IDENTIFICATION</scope>
    <source>
        <tissue evidence="10">Young leaves</tissue>
    </source>
</reference>
<keyword evidence="9" id="KW-1185">Reference proteome</keyword>
<feature type="compositionally biased region" description="Low complexity" evidence="6">
    <location>
        <begin position="421"/>
        <end position="430"/>
    </location>
</feature>
<dbReference type="GeneID" id="103713680"/>
<evidence type="ECO:0000256" key="3">
    <source>
        <dbReference type="ARBA" id="ARBA00023242"/>
    </source>
</evidence>
<keyword evidence="5" id="KW-0805">Transcription regulation</keyword>
<dbReference type="GO" id="GO:0006351">
    <property type="term" value="P:DNA-templated transcription"/>
    <property type="evidence" value="ECO:0007669"/>
    <property type="project" value="UniProtKB-UniRule"/>
</dbReference>
<evidence type="ECO:0000256" key="5">
    <source>
        <dbReference type="RuleBase" id="RU367127"/>
    </source>
</evidence>
<keyword evidence="5" id="KW-0804">Transcription</keyword>
<organism evidence="9 10">
    <name type="scientific">Phoenix dactylifera</name>
    <name type="common">Date palm</name>
    <dbReference type="NCBI Taxonomy" id="42345"/>
    <lineage>
        <taxon>Eukaryota</taxon>
        <taxon>Viridiplantae</taxon>
        <taxon>Streptophyta</taxon>
        <taxon>Embryophyta</taxon>
        <taxon>Tracheophyta</taxon>
        <taxon>Spermatophyta</taxon>
        <taxon>Magnoliopsida</taxon>
        <taxon>Liliopsida</taxon>
        <taxon>Arecaceae</taxon>
        <taxon>Coryphoideae</taxon>
        <taxon>Phoeniceae</taxon>
        <taxon>Phoenix</taxon>
    </lineage>
</organism>
<dbReference type="GO" id="GO:0006355">
    <property type="term" value="P:regulation of DNA-templated transcription"/>
    <property type="evidence" value="ECO:0007669"/>
    <property type="project" value="InterPro"/>
</dbReference>
<dbReference type="Pfam" id="PF08879">
    <property type="entry name" value="WRC"/>
    <property type="match status" value="1"/>
</dbReference>
<reference evidence="9" key="1">
    <citation type="journal article" date="2019" name="Nat. Commun.">
        <title>Genome-wide association mapping of date palm fruit traits.</title>
        <authorList>
            <person name="Hazzouri K.M."/>
            <person name="Gros-Balthazard M."/>
            <person name="Flowers J.M."/>
            <person name="Copetti D."/>
            <person name="Lemansour A."/>
            <person name="Lebrun M."/>
            <person name="Masmoudi K."/>
            <person name="Ferrand S."/>
            <person name="Dhar M.I."/>
            <person name="Fresquez Z.A."/>
            <person name="Rosas U."/>
            <person name="Zhang J."/>
            <person name="Talag J."/>
            <person name="Lee S."/>
            <person name="Kudrna D."/>
            <person name="Powell R.F."/>
            <person name="Leitch I.J."/>
            <person name="Krueger R.R."/>
            <person name="Wing R.A."/>
            <person name="Amiri K.M.A."/>
            <person name="Purugganan M.D."/>
        </authorList>
    </citation>
    <scope>NUCLEOTIDE SEQUENCE [LARGE SCALE GENOMIC DNA]</scope>
    <source>
        <strain evidence="9">cv. Khalas</strain>
    </source>
</reference>
<dbReference type="Proteomes" id="UP000228380">
    <property type="component" value="Chromosome 16"/>
</dbReference>
<comment type="domain">
    <text evidence="5">The QLQ domain and WRC domain may be involved in protein-protein interaction and DNA-binding, respectively.</text>
</comment>
<evidence type="ECO:0000256" key="4">
    <source>
        <dbReference type="PROSITE-ProRule" id="PRU01002"/>
    </source>
</evidence>
<evidence type="ECO:0000313" key="9">
    <source>
        <dbReference type="Proteomes" id="UP000228380"/>
    </source>
</evidence>
<evidence type="ECO:0000259" key="8">
    <source>
        <dbReference type="PROSITE" id="PS51667"/>
    </source>
</evidence>
<dbReference type="PROSITE" id="PS51666">
    <property type="entry name" value="QLQ"/>
    <property type="match status" value="1"/>
</dbReference>